<organism evidence="1 2">
    <name type="scientific">Catenulispora yoronensis</name>
    <dbReference type="NCBI Taxonomy" id="450799"/>
    <lineage>
        <taxon>Bacteria</taxon>
        <taxon>Bacillati</taxon>
        <taxon>Actinomycetota</taxon>
        <taxon>Actinomycetes</taxon>
        <taxon>Catenulisporales</taxon>
        <taxon>Catenulisporaceae</taxon>
        <taxon>Catenulispora</taxon>
    </lineage>
</organism>
<dbReference type="EMBL" id="BAAAQN010000076">
    <property type="protein sequence ID" value="GAA2059640.1"/>
    <property type="molecule type" value="Genomic_DNA"/>
</dbReference>
<evidence type="ECO:0000313" key="1">
    <source>
        <dbReference type="EMBL" id="GAA2059640.1"/>
    </source>
</evidence>
<keyword evidence="2" id="KW-1185">Reference proteome</keyword>
<reference evidence="2" key="1">
    <citation type="journal article" date="2019" name="Int. J. Syst. Evol. Microbiol.">
        <title>The Global Catalogue of Microorganisms (GCM) 10K type strain sequencing project: providing services to taxonomists for standard genome sequencing and annotation.</title>
        <authorList>
            <consortium name="The Broad Institute Genomics Platform"/>
            <consortium name="The Broad Institute Genome Sequencing Center for Infectious Disease"/>
            <person name="Wu L."/>
            <person name="Ma J."/>
        </authorList>
    </citation>
    <scope>NUCLEOTIDE SEQUENCE [LARGE SCALE GENOMIC DNA]</scope>
    <source>
        <strain evidence="2">JCM 16014</strain>
    </source>
</reference>
<evidence type="ECO:0000313" key="2">
    <source>
        <dbReference type="Proteomes" id="UP001500751"/>
    </source>
</evidence>
<protein>
    <submittedName>
        <fullName evidence="1">Uncharacterized protein</fullName>
    </submittedName>
</protein>
<dbReference type="Proteomes" id="UP001500751">
    <property type="component" value="Unassembled WGS sequence"/>
</dbReference>
<gene>
    <name evidence="1" type="ORF">GCM10009839_82600</name>
</gene>
<sequence>MSEKPGILELRTRISRVNAEGREYRVVRPDRPAPRLVLIEHDRWLDGFADQAAIKQLATLWALASGSPRSLIYLPMRQNKSPYEDGRRLDLVLAHHSLQFRPSRWTAVRAKLGTGDPHTVRIPDPGTPELDYSRHWHAENRDVLFFDNAADTLFVSGSRESFHRAAVAFRKLLLDTATDHRPPQHACAEIDSGRWPTHALNRTRHGTPARLHVQYQAADW</sequence>
<dbReference type="RefSeq" id="WP_344671197.1">
    <property type="nucleotide sequence ID" value="NZ_BAAAQN010000076.1"/>
</dbReference>
<accession>A0ABP5GZD1</accession>
<name>A0ABP5GZD1_9ACTN</name>
<comment type="caution">
    <text evidence="1">The sequence shown here is derived from an EMBL/GenBank/DDBJ whole genome shotgun (WGS) entry which is preliminary data.</text>
</comment>
<proteinExistence type="predicted"/>